<dbReference type="SUPFAM" id="SSF56784">
    <property type="entry name" value="HAD-like"/>
    <property type="match status" value="1"/>
</dbReference>
<dbReference type="InterPro" id="IPR044651">
    <property type="entry name" value="OTSB-like"/>
</dbReference>
<dbReference type="RefSeq" id="WP_425310455.1">
    <property type="nucleotide sequence ID" value="NZ_CP154795.1"/>
</dbReference>
<keyword evidence="1 3" id="KW-0378">Hydrolase</keyword>
<keyword evidence="5" id="KW-1185">Reference proteome</keyword>
<dbReference type="EC" id="3.1.3.12" evidence="3"/>
<evidence type="ECO:0000313" key="5">
    <source>
        <dbReference type="Proteomes" id="UP001442841"/>
    </source>
</evidence>
<sequence length="281" mass="29992">MDLTTDRPFDLTDAGRRAWNAIVADPGSTLLCSDFDGVLSPIVRDPDQAWAAEETVTGLARLGTKVGKVAVVTGRLVRKAVELGKLDEQAGLESMSVLGLYGFERWDAATGEFDEPYAPDGVEAAKAELPGVLAGLGLAHARLEDKRLSLGVHTRELEDPHGALATLEIPLRELADRHGLRIEPGKFVFELRAPGVDKGDAVRRLIDEVRPRTVVFAGDDLGDVPAFEAVRSLRDTGDIDGLLICSASTEQNALVELADVIVDGPPGVAVLFDQLAQALEA</sequence>
<reference evidence="4 5" key="1">
    <citation type="submission" date="2024-04" db="EMBL/GenBank/DDBJ databases">
        <title>Isolation of an actinomycete strain from pig manure.</title>
        <authorList>
            <person name="Gong T."/>
            <person name="Yu Z."/>
            <person name="An M."/>
            <person name="Wei C."/>
            <person name="Yang W."/>
            <person name="Liu L."/>
        </authorList>
    </citation>
    <scope>NUCLEOTIDE SEQUENCE [LARGE SCALE GENOMIC DNA]</scope>
    <source>
        <strain evidence="4 5">ZF39</strain>
    </source>
</reference>
<comment type="catalytic activity">
    <reaction evidence="3">
        <text>alpha,alpha-trehalose 6-phosphate + H2O = alpha,alpha-trehalose + phosphate</text>
        <dbReference type="Rhea" id="RHEA:23420"/>
        <dbReference type="ChEBI" id="CHEBI:15377"/>
        <dbReference type="ChEBI" id="CHEBI:16551"/>
        <dbReference type="ChEBI" id="CHEBI:43474"/>
        <dbReference type="ChEBI" id="CHEBI:58429"/>
        <dbReference type="EC" id="3.1.3.12"/>
    </reaction>
</comment>
<dbReference type="PANTHER" id="PTHR43768">
    <property type="entry name" value="TREHALOSE 6-PHOSPHATE PHOSPHATASE"/>
    <property type="match status" value="1"/>
</dbReference>
<evidence type="ECO:0000256" key="3">
    <source>
        <dbReference type="RuleBase" id="RU361117"/>
    </source>
</evidence>
<dbReference type="PANTHER" id="PTHR43768:SF3">
    <property type="entry name" value="TREHALOSE 6-PHOSPHATE PHOSPHATASE"/>
    <property type="match status" value="1"/>
</dbReference>
<dbReference type="Gene3D" id="3.40.50.1000">
    <property type="entry name" value="HAD superfamily/HAD-like"/>
    <property type="match status" value="1"/>
</dbReference>
<name>A0ABZ3FWS9_9ACTN</name>
<keyword evidence="3" id="KW-0460">Magnesium</keyword>
<dbReference type="GO" id="GO:0004805">
    <property type="term" value="F:trehalose-phosphatase activity"/>
    <property type="evidence" value="ECO:0007669"/>
    <property type="project" value="UniProtKB-EC"/>
</dbReference>
<dbReference type="Proteomes" id="UP001442841">
    <property type="component" value="Chromosome"/>
</dbReference>
<comment type="similarity">
    <text evidence="3">Belongs to the trehalose phosphatase family.</text>
</comment>
<evidence type="ECO:0000313" key="4">
    <source>
        <dbReference type="EMBL" id="XAN09021.1"/>
    </source>
</evidence>
<dbReference type="EMBL" id="CP154795">
    <property type="protein sequence ID" value="XAN09021.1"/>
    <property type="molecule type" value="Genomic_DNA"/>
</dbReference>
<comment type="pathway">
    <text evidence="3">Glycan biosynthesis; trehalose biosynthesis.</text>
</comment>
<accession>A0ABZ3FWS9</accession>
<keyword evidence="3" id="KW-0479">Metal-binding</keyword>
<comment type="function">
    <text evidence="2 3">Removes the phosphate from trehalose 6-phosphate to produce free trehalose.</text>
</comment>
<dbReference type="NCBIfam" id="TIGR00685">
    <property type="entry name" value="T6PP"/>
    <property type="match status" value="1"/>
</dbReference>
<dbReference type="InterPro" id="IPR003337">
    <property type="entry name" value="Trehalose_PPase"/>
</dbReference>
<comment type="cofactor">
    <cofactor evidence="3">
        <name>Mg(2+)</name>
        <dbReference type="ChEBI" id="CHEBI:18420"/>
    </cofactor>
</comment>
<dbReference type="InterPro" id="IPR023214">
    <property type="entry name" value="HAD_sf"/>
</dbReference>
<dbReference type="InterPro" id="IPR036412">
    <property type="entry name" value="HAD-like_sf"/>
</dbReference>
<protein>
    <recommendedName>
        <fullName evidence="3">Trehalose 6-phosphate phosphatase</fullName>
        <ecNumber evidence="3">3.1.3.12</ecNumber>
    </recommendedName>
</protein>
<dbReference type="Gene3D" id="3.30.70.1020">
    <property type="entry name" value="Trehalose-6-phosphate phosphatase related protein, domain 2"/>
    <property type="match status" value="1"/>
</dbReference>
<proteinExistence type="inferred from homology"/>
<evidence type="ECO:0000256" key="2">
    <source>
        <dbReference type="ARBA" id="ARBA00024179"/>
    </source>
</evidence>
<dbReference type="Pfam" id="PF02358">
    <property type="entry name" value="Trehalose_PPase"/>
    <property type="match status" value="1"/>
</dbReference>
<evidence type="ECO:0000256" key="1">
    <source>
        <dbReference type="ARBA" id="ARBA00022801"/>
    </source>
</evidence>
<gene>
    <name evidence="4" type="primary">otsB</name>
    <name evidence="4" type="ORF">AADG42_17450</name>
</gene>
<organism evidence="4 5">
    <name type="scientific">Ammonicoccus fulvus</name>
    <dbReference type="NCBI Taxonomy" id="3138240"/>
    <lineage>
        <taxon>Bacteria</taxon>
        <taxon>Bacillati</taxon>
        <taxon>Actinomycetota</taxon>
        <taxon>Actinomycetes</taxon>
        <taxon>Propionibacteriales</taxon>
        <taxon>Propionibacteriaceae</taxon>
        <taxon>Ammonicoccus</taxon>
    </lineage>
</organism>